<gene>
    <name evidence="1" type="ORF">CHARACLAT_012110</name>
</gene>
<organism evidence="1 2">
    <name type="scientific">Characodon lateralis</name>
    <dbReference type="NCBI Taxonomy" id="208331"/>
    <lineage>
        <taxon>Eukaryota</taxon>
        <taxon>Metazoa</taxon>
        <taxon>Chordata</taxon>
        <taxon>Craniata</taxon>
        <taxon>Vertebrata</taxon>
        <taxon>Euteleostomi</taxon>
        <taxon>Actinopterygii</taxon>
        <taxon>Neopterygii</taxon>
        <taxon>Teleostei</taxon>
        <taxon>Neoteleostei</taxon>
        <taxon>Acanthomorphata</taxon>
        <taxon>Ovalentaria</taxon>
        <taxon>Atherinomorphae</taxon>
        <taxon>Cyprinodontiformes</taxon>
        <taxon>Goodeidae</taxon>
        <taxon>Characodon</taxon>
    </lineage>
</organism>
<keyword evidence="2" id="KW-1185">Reference proteome</keyword>
<sequence length="113" mass="12140">MECGCGSLSNCSGTCCTDRRQPSVSCCYKKLPLACELVTFCCSAAVSEGGMGYDPHEGPNSLWESVYVFSTGGCGTQTAVLTPDADLLIPLQEILTWIFNPLHSHLLQLLLPH</sequence>
<reference evidence="1 2" key="1">
    <citation type="submission" date="2021-06" db="EMBL/GenBank/DDBJ databases">
        <authorList>
            <person name="Palmer J.M."/>
        </authorList>
    </citation>
    <scope>NUCLEOTIDE SEQUENCE [LARGE SCALE GENOMIC DNA]</scope>
    <source>
        <strain evidence="1 2">CL_MEX2019</strain>
        <tissue evidence="1">Muscle</tissue>
    </source>
</reference>
<evidence type="ECO:0000313" key="1">
    <source>
        <dbReference type="EMBL" id="MED6280574.1"/>
    </source>
</evidence>
<comment type="caution">
    <text evidence="1">The sequence shown here is derived from an EMBL/GenBank/DDBJ whole genome shotgun (WGS) entry which is preliminary data.</text>
</comment>
<protein>
    <submittedName>
        <fullName evidence="1">Uncharacterized protein</fullName>
    </submittedName>
</protein>
<evidence type="ECO:0000313" key="2">
    <source>
        <dbReference type="Proteomes" id="UP001352852"/>
    </source>
</evidence>
<dbReference type="Proteomes" id="UP001352852">
    <property type="component" value="Unassembled WGS sequence"/>
</dbReference>
<proteinExistence type="predicted"/>
<dbReference type="EMBL" id="JAHUTJ010041817">
    <property type="protein sequence ID" value="MED6280574.1"/>
    <property type="molecule type" value="Genomic_DNA"/>
</dbReference>
<name>A0ABU7E211_9TELE</name>
<accession>A0ABU7E211</accession>